<dbReference type="GO" id="GO:0015297">
    <property type="term" value="F:antiporter activity"/>
    <property type="evidence" value="ECO:0007669"/>
    <property type="project" value="UniProtKB-KW"/>
</dbReference>
<dbReference type="GO" id="GO:0005886">
    <property type="term" value="C:plasma membrane"/>
    <property type="evidence" value="ECO:0007669"/>
    <property type="project" value="UniProtKB-SubCell"/>
</dbReference>
<feature type="transmembrane region" description="Helical" evidence="10">
    <location>
        <begin position="164"/>
        <end position="187"/>
    </location>
</feature>
<feature type="transmembrane region" description="Helical" evidence="10">
    <location>
        <begin position="20"/>
        <end position="37"/>
    </location>
</feature>
<dbReference type="InterPro" id="IPR002528">
    <property type="entry name" value="MATE_fam"/>
</dbReference>
<evidence type="ECO:0000256" key="1">
    <source>
        <dbReference type="ARBA" id="ARBA00004651"/>
    </source>
</evidence>
<keyword evidence="8 10" id="KW-0472">Membrane</keyword>
<reference evidence="11 12" key="1">
    <citation type="submission" date="2019-02" db="EMBL/GenBank/DDBJ databases">
        <title>Deep-cultivation of Planctomycetes and their phenomic and genomic characterization uncovers novel biology.</title>
        <authorList>
            <person name="Wiegand S."/>
            <person name="Jogler M."/>
            <person name="Boedeker C."/>
            <person name="Pinto D."/>
            <person name="Vollmers J."/>
            <person name="Rivas-Marin E."/>
            <person name="Kohn T."/>
            <person name="Peeters S.H."/>
            <person name="Heuer A."/>
            <person name="Rast P."/>
            <person name="Oberbeckmann S."/>
            <person name="Bunk B."/>
            <person name="Jeske O."/>
            <person name="Meyerdierks A."/>
            <person name="Storesund J.E."/>
            <person name="Kallscheuer N."/>
            <person name="Luecker S."/>
            <person name="Lage O.M."/>
            <person name="Pohl T."/>
            <person name="Merkel B.J."/>
            <person name="Hornburger P."/>
            <person name="Mueller R.-W."/>
            <person name="Bruemmer F."/>
            <person name="Labrenz M."/>
            <person name="Spormann A.M."/>
            <person name="Op den Camp H."/>
            <person name="Overmann J."/>
            <person name="Amann R."/>
            <person name="Jetten M.S.M."/>
            <person name="Mascher T."/>
            <person name="Medema M.H."/>
            <person name="Devos D.P."/>
            <person name="Kaster A.-K."/>
            <person name="Ovreas L."/>
            <person name="Rohde M."/>
            <person name="Galperin M.Y."/>
            <person name="Jogler C."/>
        </authorList>
    </citation>
    <scope>NUCLEOTIDE SEQUENCE [LARGE SCALE GENOMIC DNA]</scope>
    <source>
        <strain evidence="11 12">FF011L</strain>
    </source>
</reference>
<dbReference type="CDD" id="cd13133">
    <property type="entry name" value="MATE_like_7"/>
    <property type="match status" value="1"/>
</dbReference>
<dbReference type="Proteomes" id="UP000320672">
    <property type="component" value="Chromosome"/>
</dbReference>
<dbReference type="InterPro" id="IPR050222">
    <property type="entry name" value="MATE_MdtK"/>
</dbReference>
<dbReference type="GO" id="GO:0006811">
    <property type="term" value="P:monoatomic ion transport"/>
    <property type="evidence" value="ECO:0007669"/>
    <property type="project" value="UniProtKB-KW"/>
</dbReference>
<keyword evidence="3" id="KW-0050">Antiport</keyword>
<proteinExistence type="predicted"/>
<sequence length="466" mass="51014">MNRIRAWFLGPAGVYQVLRLALPLIISTGTLSLVLFIDRTLLLRYEGAAMSAAMAAGNLYWTLVCLPFGLVSMTGAFVAQYVGSNQRHQVGKLLWQSIWFALATVPLFIALAIFTPWFFEVTGQPPELLRLETIYMRILLIGAVGSVIEMALSGFFSGIEKTQTVMWVSILSAILNIVLDVVLIFGWGPVPEMGIVGAGIASAISFWFKAILFAGLIWFQADDKIYAFRSGCVLDLPRLGRLLYYGLPAGLQFVVEGGGFTLIVLKIGALGDISLRATTMAVNFNMIAFIPLIGLSVATSVLVGRHLTESGPALAQRAVASALSIAVLYSATWASCYLLFPDQLLLLYRLLEMDSDSEAAIKLARGLLGFVAMYVLFDAIQLILAGALRGAGDTWFVLVGTGICSLSAILLGSYFQPESGLLNWWWWVITGWVWMLAMVMILRFLQGRWRSMDMVGKNDPIPPVEL</sequence>
<feature type="transmembrane region" description="Helical" evidence="10">
    <location>
        <begin position="319"/>
        <end position="340"/>
    </location>
</feature>
<evidence type="ECO:0000256" key="2">
    <source>
        <dbReference type="ARBA" id="ARBA00022448"/>
    </source>
</evidence>
<dbReference type="KEGG" id="rml:FF011L_23200"/>
<dbReference type="InterPro" id="IPR048279">
    <property type="entry name" value="MdtK-like"/>
</dbReference>
<keyword evidence="2" id="KW-0813">Transport</keyword>
<feature type="transmembrane region" description="Helical" evidence="10">
    <location>
        <begin position="395"/>
        <end position="412"/>
    </location>
</feature>
<organism evidence="11 12">
    <name type="scientific">Roseimaritima multifibrata</name>
    <dbReference type="NCBI Taxonomy" id="1930274"/>
    <lineage>
        <taxon>Bacteria</taxon>
        <taxon>Pseudomonadati</taxon>
        <taxon>Planctomycetota</taxon>
        <taxon>Planctomycetia</taxon>
        <taxon>Pirellulales</taxon>
        <taxon>Pirellulaceae</taxon>
        <taxon>Roseimaritima</taxon>
    </lineage>
</organism>
<feature type="transmembrane region" description="Helical" evidence="10">
    <location>
        <begin position="242"/>
        <end position="264"/>
    </location>
</feature>
<evidence type="ECO:0000256" key="9">
    <source>
        <dbReference type="ARBA" id="ARBA00031636"/>
    </source>
</evidence>
<dbReference type="EMBL" id="CP036262">
    <property type="protein sequence ID" value="QDS93550.1"/>
    <property type="molecule type" value="Genomic_DNA"/>
</dbReference>
<feature type="transmembrane region" description="Helical" evidence="10">
    <location>
        <begin position="93"/>
        <end position="114"/>
    </location>
</feature>
<dbReference type="AlphaFoldDB" id="A0A517MF86"/>
<dbReference type="PANTHER" id="PTHR43298">
    <property type="entry name" value="MULTIDRUG RESISTANCE PROTEIN NORM-RELATED"/>
    <property type="match status" value="1"/>
</dbReference>
<evidence type="ECO:0000313" key="11">
    <source>
        <dbReference type="EMBL" id="QDS93550.1"/>
    </source>
</evidence>
<dbReference type="Pfam" id="PF01554">
    <property type="entry name" value="MatE"/>
    <property type="match status" value="2"/>
</dbReference>
<evidence type="ECO:0000313" key="12">
    <source>
        <dbReference type="Proteomes" id="UP000320672"/>
    </source>
</evidence>
<keyword evidence="4" id="KW-1003">Cell membrane</keyword>
<keyword evidence="5 10" id="KW-0812">Transmembrane</keyword>
<evidence type="ECO:0000256" key="4">
    <source>
        <dbReference type="ARBA" id="ARBA00022475"/>
    </source>
</evidence>
<feature type="transmembrane region" description="Helical" evidence="10">
    <location>
        <begin position="360"/>
        <end position="388"/>
    </location>
</feature>
<protein>
    <recommendedName>
        <fullName evidence="9">Multidrug-efflux transporter</fullName>
    </recommendedName>
</protein>
<gene>
    <name evidence="11" type="primary">mdtK</name>
    <name evidence="11" type="ORF">FF011L_23200</name>
</gene>
<keyword evidence="12" id="KW-1185">Reference proteome</keyword>
<comment type="subcellular location">
    <subcellularLocation>
        <location evidence="1">Cell membrane</location>
        <topology evidence="1">Multi-pass membrane protein</topology>
    </subcellularLocation>
</comment>
<keyword evidence="7" id="KW-0406">Ion transport</keyword>
<feature type="transmembrane region" description="Helical" evidence="10">
    <location>
        <begin position="284"/>
        <end position="307"/>
    </location>
</feature>
<feature type="transmembrane region" description="Helical" evidence="10">
    <location>
        <begin position="424"/>
        <end position="445"/>
    </location>
</feature>
<evidence type="ECO:0000256" key="8">
    <source>
        <dbReference type="ARBA" id="ARBA00023136"/>
    </source>
</evidence>
<name>A0A517MF86_9BACT</name>
<dbReference type="PANTHER" id="PTHR43298:SF2">
    <property type="entry name" value="FMN_FAD EXPORTER YEEO-RELATED"/>
    <property type="match status" value="1"/>
</dbReference>
<dbReference type="PIRSF" id="PIRSF006603">
    <property type="entry name" value="DinF"/>
    <property type="match status" value="1"/>
</dbReference>
<dbReference type="RefSeq" id="WP_246109862.1">
    <property type="nucleotide sequence ID" value="NZ_CP036262.1"/>
</dbReference>
<feature type="transmembrane region" description="Helical" evidence="10">
    <location>
        <begin position="134"/>
        <end position="152"/>
    </location>
</feature>
<evidence type="ECO:0000256" key="5">
    <source>
        <dbReference type="ARBA" id="ARBA00022692"/>
    </source>
</evidence>
<feature type="transmembrane region" description="Helical" evidence="10">
    <location>
        <begin position="193"/>
        <end position="221"/>
    </location>
</feature>
<evidence type="ECO:0000256" key="7">
    <source>
        <dbReference type="ARBA" id="ARBA00023065"/>
    </source>
</evidence>
<accession>A0A517MF86</accession>
<keyword evidence="6 10" id="KW-1133">Transmembrane helix</keyword>
<dbReference type="GO" id="GO:0042910">
    <property type="term" value="F:xenobiotic transmembrane transporter activity"/>
    <property type="evidence" value="ECO:0007669"/>
    <property type="project" value="InterPro"/>
</dbReference>
<evidence type="ECO:0000256" key="3">
    <source>
        <dbReference type="ARBA" id="ARBA00022449"/>
    </source>
</evidence>
<evidence type="ECO:0000256" key="10">
    <source>
        <dbReference type="SAM" id="Phobius"/>
    </source>
</evidence>
<feature type="transmembrane region" description="Helical" evidence="10">
    <location>
        <begin position="59"/>
        <end position="81"/>
    </location>
</feature>
<dbReference type="NCBIfam" id="TIGR00797">
    <property type="entry name" value="matE"/>
    <property type="match status" value="1"/>
</dbReference>
<evidence type="ECO:0000256" key="6">
    <source>
        <dbReference type="ARBA" id="ARBA00022989"/>
    </source>
</evidence>